<feature type="region of interest" description="Disordered" evidence="1">
    <location>
        <begin position="108"/>
        <end position="257"/>
    </location>
</feature>
<feature type="compositionally biased region" description="Basic and acidic residues" evidence="1">
    <location>
        <begin position="246"/>
        <end position="257"/>
    </location>
</feature>
<sequence length="422" mass="45647">MFATVYSYLSHKNNSTSLFGMLHQVRGTRATTAAIAVVPKNLPPALETHVPRRAKATKLARPIVAQVVDRSRTYATSSPAAARRPLYGPPQPARLRGGVLRGQLGAAARAGVAPGQPPQRAAPVEAVSARPQRAHAAAPGAHGLPADGARRAVPGRGGQRQHGRVRGGPAPAAVLRRAAVRRRRRRRDDVREAAALGGRVDVGGERGPGRGAEAGDGERGGHHAIHDHRAPVDGGRGGRRGVGVAHGEEEQRGVEVGLREEEVVPAVVVAAPVAERREEEEEGAEEDAAQQRGLREQRHGAEPRERAGEVRRREEQEREAAPQPARVGGERADQRVEPRGRNVEERGHQGLRRGRGRRRLAMAVAGLHRDRWGELARAVEWISGVRWWEMRALFAGCRYLCWGFGGQWSASRNLCKAKQAGH</sequence>
<proteinExistence type="predicted"/>
<dbReference type="Proteomes" id="UP000244336">
    <property type="component" value="Chromosome 3"/>
</dbReference>
<evidence type="ECO:0000313" key="2">
    <source>
        <dbReference type="EMBL" id="PUZ66025.1"/>
    </source>
</evidence>
<dbReference type="Gramene" id="PUZ66025">
    <property type="protein sequence ID" value="PUZ66025"/>
    <property type="gene ID" value="GQ55_3G273700"/>
</dbReference>
<feature type="compositionally biased region" description="Low complexity" evidence="1">
    <location>
        <begin position="129"/>
        <end position="147"/>
    </location>
</feature>
<evidence type="ECO:0000256" key="1">
    <source>
        <dbReference type="SAM" id="MobiDB-lite"/>
    </source>
</evidence>
<dbReference type="EMBL" id="CM009751">
    <property type="protein sequence ID" value="PUZ66025.1"/>
    <property type="molecule type" value="Genomic_DNA"/>
</dbReference>
<keyword evidence="3" id="KW-1185">Reference proteome</keyword>
<evidence type="ECO:0000313" key="3">
    <source>
        <dbReference type="Proteomes" id="UP000244336"/>
    </source>
</evidence>
<feature type="compositionally biased region" description="Basic and acidic residues" evidence="1">
    <location>
        <begin position="328"/>
        <end position="348"/>
    </location>
</feature>
<feature type="region of interest" description="Disordered" evidence="1">
    <location>
        <begin position="274"/>
        <end position="354"/>
    </location>
</feature>
<feature type="compositionally biased region" description="Acidic residues" evidence="1">
    <location>
        <begin position="278"/>
        <end position="288"/>
    </location>
</feature>
<gene>
    <name evidence="2" type="ORF">GQ55_3G273700</name>
</gene>
<dbReference type="AlphaFoldDB" id="A0A2T7EDY2"/>
<reference evidence="2 3" key="1">
    <citation type="submission" date="2018-04" db="EMBL/GenBank/DDBJ databases">
        <title>WGS assembly of Panicum hallii var. hallii HAL2.</title>
        <authorList>
            <person name="Lovell J."/>
            <person name="Jenkins J."/>
            <person name="Lowry D."/>
            <person name="Mamidi S."/>
            <person name="Sreedasyam A."/>
            <person name="Weng X."/>
            <person name="Barry K."/>
            <person name="Bonette J."/>
            <person name="Campitelli B."/>
            <person name="Daum C."/>
            <person name="Gordon S."/>
            <person name="Gould B."/>
            <person name="Lipzen A."/>
            <person name="MacQueen A."/>
            <person name="Palacio-Mejia J."/>
            <person name="Plott C."/>
            <person name="Shakirov E."/>
            <person name="Shu S."/>
            <person name="Yoshinaga Y."/>
            <person name="Zane M."/>
            <person name="Rokhsar D."/>
            <person name="Grimwood J."/>
            <person name="Schmutz J."/>
            <person name="Juenger T."/>
        </authorList>
    </citation>
    <scope>NUCLEOTIDE SEQUENCE [LARGE SCALE GENOMIC DNA]</scope>
    <source>
        <strain evidence="3">cv. HAL2</strain>
    </source>
</reference>
<organism evidence="2 3">
    <name type="scientific">Panicum hallii var. hallii</name>
    <dbReference type="NCBI Taxonomy" id="1504633"/>
    <lineage>
        <taxon>Eukaryota</taxon>
        <taxon>Viridiplantae</taxon>
        <taxon>Streptophyta</taxon>
        <taxon>Embryophyta</taxon>
        <taxon>Tracheophyta</taxon>
        <taxon>Spermatophyta</taxon>
        <taxon>Magnoliopsida</taxon>
        <taxon>Liliopsida</taxon>
        <taxon>Poales</taxon>
        <taxon>Poaceae</taxon>
        <taxon>PACMAD clade</taxon>
        <taxon>Panicoideae</taxon>
        <taxon>Panicodae</taxon>
        <taxon>Paniceae</taxon>
        <taxon>Panicinae</taxon>
        <taxon>Panicum</taxon>
        <taxon>Panicum sect. Panicum</taxon>
    </lineage>
</organism>
<feature type="compositionally biased region" description="Basic and acidic residues" evidence="1">
    <location>
        <begin position="293"/>
        <end position="320"/>
    </location>
</feature>
<feature type="compositionally biased region" description="Low complexity" evidence="1">
    <location>
        <begin position="167"/>
        <end position="177"/>
    </location>
</feature>
<name>A0A2T7EDY2_9POAL</name>
<protein>
    <submittedName>
        <fullName evidence="2">Uncharacterized protein</fullName>
    </submittedName>
</protein>
<accession>A0A2T7EDY2</accession>